<dbReference type="RefSeq" id="WP_126694202.1">
    <property type="nucleotide sequence ID" value="NZ_RXOF01000009.1"/>
</dbReference>
<gene>
    <name evidence="1" type="ORF">EJV47_16120</name>
</gene>
<proteinExistence type="predicted"/>
<dbReference type="EMBL" id="RXOF01000009">
    <property type="protein sequence ID" value="RTQ48496.1"/>
    <property type="molecule type" value="Genomic_DNA"/>
</dbReference>
<dbReference type="AlphaFoldDB" id="A0A431U0P7"/>
<sequence length="182" mass="20096">MKPLYLFPLTLLLLAAGCKKEPKTEVEKLPRATQEGKNTAGFLLDGRAWLPKGDDLSAGPTVAAEWRRTVAGRTLRVGFSRATDDTSAGFFVPDIRRPGTFRLDQRFSLALGDRNPAGGSYFEHAPVPDRYYFTGPDAVGELVVTRFDTVARVVSGTFEMSVREPNTGQTHQLTQGRFDARF</sequence>
<name>A0A431U0P7_9BACT</name>
<reference evidence="1 2" key="1">
    <citation type="submission" date="2018-12" db="EMBL/GenBank/DDBJ databases">
        <title>Hymenobacter gummosus sp. nov., isolated from a spring.</title>
        <authorList>
            <person name="Nie L."/>
        </authorList>
    </citation>
    <scope>NUCLEOTIDE SEQUENCE [LARGE SCALE GENOMIC DNA]</scope>
    <source>
        <strain evidence="1 2">KCTC 52166</strain>
    </source>
</reference>
<evidence type="ECO:0000313" key="1">
    <source>
        <dbReference type="EMBL" id="RTQ48496.1"/>
    </source>
</evidence>
<accession>A0A431U0P7</accession>
<protein>
    <submittedName>
        <fullName evidence="1">Uncharacterized protein</fullName>
    </submittedName>
</protein>
<evidence type="ECO:0000313" key="2">
    <source>
        <dbReference type="Proteomes" id="UP000282184"/>
    </source>
</evidence>
<dbReference type="OrthoDB" id="949867at2"/>
<comment type="caution">
    <text evidence="1">The sequence shown here is derived from an EMBL/GenBank/DDBJ whole genome shotgun (WGS) entry which is preliminary data.</text>
</comment>
<organism evidence="1 2">
    <name type="scientific">Hymenobacter gummosus</name>
    <dbReference type="NCBI Taxonomy" id="1776032"/>
    <lineage>
        <taxon>Bacteria</taxon>
        <taxon>Pseudomonadati</taxon>
        <taxon>Bacteroidota</taxon>
        <taxon>Cytophagia</taxon>
        <taxon>Cytophagales</taxon>
        <taxon>Hymenobacteraceae</taxon>
        <taxon>Hymenobacter</taxon>
    </lineage>
</organism>
<dbReference type="PROSITE" id="PS51257">
    <property type="entry name" value="PROKAR_LIPOPROTEIN"/>
    <property type="match status" value="1"/>
</dbReference>
<dbReference type="Proteomes" id="UP000282184">
    <property type="component" value="Unassembled WGS sequence"/>
</dbReference>
<keyword evidence="2" id="KW-1185">Reference proteome</keyword>